<reference evidence="1" key="2">
    <citation type="submission" date="2020-09" db="EMBL/GenBank/DDBJ databases">
        <authorList>
            <person name="Sun Q."/>
            <person name="Ohkuma M."/>
        </authorList>
    </citation>
    <scope>NUCLEOTIDE SEQUENCE</scope>
    <source>
        <strain evidence="1">JCM 3313</strain>
    </source>
</reference>
<evidence type="ECO:0008006" key="3">
    <source>
        <dbReference type="Google" id="ProtNLM"/>
    </source>
</evidence>
<evidence type="ECO:0000313" key="2">
    <source>
        <dbReference type="Proteomes" id="UP000639606"/>
    </source>
</evidence>
<keyword evidence="2" id="KW-1185">Reference proteome</keyword>
<dbReference type="InterPro" id="IPR019587">
    <property type="entry name" value="Polyketide_cyclase/dehydratase"/>
</dbReference>
<organism evidence="1 2">
    <name type="scientific">Saccharothrix coeruleofusca</name>
    <dbReference type="NCBI Taxonomy" id="33919"/>
    <lineage>
        <taxon>Bacteria</taxon>
        <taxon>Bacillati</taxon>
        <taxon>Actinomycetota</taxon>
        <taxon>Actinomycetes</taxon>
        <taxon>Pseudonocardiales</taxon>
        <taxon>Pseudonocardiaceae</taxon>
        <taxon>Saccharothrix</taxon>
    </lineage>
</organism>
<name>A0A918AQG7_9PSEU</name>
<dbReference type="Proteomes" id="UP000639606">
    <property type="component" value="Unassembled WGS sequence"/>
</dbReference>
<comment type="caution">
    <text evidence="1">The sequence shown here is derived from an EMBL/GenBank/DDBJ whole genome shotgun (WGS) entry which is preliminary data.</text>
</comment>
<sequence length="149" mass="16159">MPGRGGYRCDMAEFEHEQKIPVQARAVFDAARDVSALDAWLPDGVQVEPSGPERVTGRVSVGDDVEEADGYFTVDEERRRLEWGDLDGEGYSGWLEVREDGPAESTAVLHLDVRGDHASAVGGQSHEMTDGYLGQALDRLAALAADRAT</sequence>
<evidence type="ECO:0000313" key="1">
    <source>
        <dbReference type="EMBL" id="GGP62805.1"/>
    </source>
</evidence>
<proteinExistence type="predicted"/>
<dbReference type="InterPro" id="IPR023393">
    <property type="entry name" value="START-like_dom_sf"/>
</dbReference>
<protein>
    <recommendedName>
        <fullName evidence="3">Polyketide cyclase/dehydrase/lipid transport protein</fullName>
    </recommendedName>
</protein>
<dbReference type="SUPFAM" id="SSF55961">
    <property type="entry name" value="Bet v1-like"/>
    <property type="match status" value="1"/>
</dbReference>
<dbReference type="Pfam" id="PF10604">
    <property type="entry name" value="Polyketide_cyc2"/>
    <property type="match status" value="1"/>
</dbReference>
<gene>
    <name evidence="1" type="ORF">GCM10010185_39140</name>
</gene>
<dbReference type="AlphaFoldDB" id="A0A918AQG7"/>
<accession>A0A918AQG7</accession>
<reference evidence="1" key="1">
    <citation type="journal article" date="2014" name="Int. J. Syst. Evol. Microbiol.">
        <title>Complete genome sequence of Corynebacterium casei LMG S-19264T (=DSM 44701T), isolated from a smear-ripened cheese.</title>
        <authorList>
            <consortium name="US DOE Joint Genome Institute (JGI-PGF)"/>
            <person name="Walter F."/>
            <person name="Albersmeier A."/>
            <person name="Kalinowski J."/>
            <person name="Ruckert C."/>
        </authorList>
    </citation>
    <scope>NUCLEOTIDE SEQUENCE</scope>
    <source>
        <strain evidence="1">JCM 3313</strain>
    </source>
</reference>
<dbReference type="EMBL" id="BMRG01000007">
    <property type="protein sequence ID" value="GGP62805.1"/>
    <property type="molecule type" value="Genomic_DNA"/>
</dbReference>
<dbReference type="Gene3D" id="3.30.530.20">
    <property type="match status" value="1"/>
</dbReference>